<proteinExistence type="predicted"/>
<dbReference type="Gene3D" id="1.10.10.1010">
    <property type="entry name" value="Intein homing endonuclease, domain IV"/>
    <property type="match status" value="1"/>
</dbReference>
<dbReference type="HOGENOM" id="CLU_000288_7_17_1"/>
<gene>
    <name evidence="1" type="ORF">RirG_235640</name>
</gene>
<dbReference type="AlphaFoldDB" id="A0A015LHH6"/>
<evidence type="ECO:0000313" key="1">
    <source>
        <dbReference type="EMBL" id="EXX54313.1"/>
    </source>
</evidence>
<sequence>MDKKKKNKSSYKICKVCNRICYTRHFQRDFENWTSGNVDIDNFIKYTQLSAHNDVSKALEWISYDQFYNIEHIAKDWYQANWIGGNIIDWDSKNKSWERNDQDIINVELKKLNNTKDIKLEFTNEV</sequence>
<name>A0A015LHH6_RHIIW</name>
<protein>
    <submittedName>
        <fullName evidence="1">Uncharacterized protein</fullName>
    </submittedName>
</protein>
<comment type="caution">
    <text evidence="1">The sequence shown here is derived from an EMBL/GenBank/DDBJ whole genome shotgun (WGS) entry which is preliminary data.</text>
</comment>
<dbReference type="EMBL" id="JEMT01028526">
    <property type="protein sequence ID" value="EXX54313.1"/>
    <property type="molecule type" value="Genomic_DNA"/>
</dbReference>
<accession>A0A015LHH6</accession>
<organism evidence="1 2">
    <name type="scientific">Rhizophagus irregularis (strain DAOM 197198w)</name>
    <name type="common">Glomus intraradices</name>
    <dbReference type="NCBI Taxonomy" id="1432141"/>
    <lineage>
        <taxon>Eukaryota</taxon>
        <taxon>Fungi</taxon>
        <taxon>Fungi incertae sedis</taxon>
        <taxon>Mucoromycota</taxon>
        <taxon>Glomeromycotina</taxon>
        <taxon>Glomeromycetes</taxon>
        <taxon>Glomerales</taxon>
        <taxon>Glomeraceae</taxon>
        <taxon>Rhizophagus</taxon>
    </lineage>
</organism>
<dbReference type="Proteomes" id="UP000022910">
    <property type="component" value="Unassembled WGS sequence"/>
</dbReference>
<evidence type="ECO:0000313" key="2">
    <source>
        <dbReference type="Proteomes" id="UP000022910"/>
    </source>
</evidence>
<reference evidence="1 2" key="1">
    <citation type="submission" date="2014-02" db="EMBL/GenBank/DDBJ databases">
        <title>Single nucleus genome sequencing reveals high similarity among nuclei of an endomycorrhizal fungus.</title>
        <authorList>
            <person name="Lin K."/>
            <person name="Geurts R."/>
            <person name="Zhang Z."/>
            <person name="Limpens E."/>
            <person name="Saunders D.G."/>
            <person name="Mu D."/>
            <person name="Pang E."/>
            <person name="Cao H."/>
            <person name="Cha H."/>
            <person name="Lin T."/>
            <person name="Zhou Q."/>
            <person name="Shang Y."/>
            <person name="Li Y."/>
            <person name="Ivanov S."/>
            <person name="Sharma T."/>
            <person name="Velzen R.V."/>
            <person name="Ruijter N.D."/>
            <person name="Aanen D.K."/>
            <person name="Win J."/>
            <person name="Kamoun S."/>
            <person name="Bisseling T."/>
            <person name="Huang S."/>
        </authorList>
    </citation>
    <scope>NUCLEOTIDE SEQUENCE [LARGE SCALE GENOMIC DNA]</scope>
    <source>
        <strain evidence="2">DAOM197198w</strain>
    </source>
</reference>
<keyword evidence="2" id="KW-1185">Reference proteome</keyword>